<feature type="transmembrane region" description="Helical" evidence="1">
    <location>
        <begin position="305"/>
        <end position="328"/>
    </location>
</feature>
<dbReference type="GO" id="GO:0005886">
    <property type="term" value="C:plasma membrane"/>
    <property type="evidence" value="ECO:0007669"/>
    <property type="project" value="TreeGrafter"/>
</dbReference>
<dbReference type="PRINTS" id="PR00702">
    <property type="entry name" value="ACRIFLAVINRP"/>
</dbReference>
<dbReference type="GO" id="GO:0042910">
    <property type="term" value="F:xenobiotic transmembrane transporter activity"/>
    <property type="evidence" value="ECO:0007669"/>
    <property type="project" value="TreeGrafter"/>
</dbReference>
<dbReference type="SUPFAM" id="SSF82866">
    <property type="entry name" value="Multidrug efflux transporter AcrB transmembrane domain"/>
    <property type="match status" value="1"/>
</dbReference>
<evidence type="ECO:0000256" key="1">
    <source>
        <dbReference type="SAM" id="Phobius"/>
    </source>
</evidence>
<feature type="transmembrane region" description="Helical" evidence="1">
    <location>
        <begin position="228"/>
        <end position="249"/>
    </location>
</feature>
<dbReference type="InterPro" id="IPR027463">
    <property type="entry name" value="AcrB_DN_DC_subdom"/>
</dbReference>
<dbReference type="Gene3D" id="1.20.1640.10">
    <property type="entry name" value="Multidrug efflux transporter AcrB transmembrane domain"/>
    <property type="match status" value="1"/>
</dbReference>
<name>A0A9X4L4U0_9BACL</name>
<dbReference type="Pfam" id="PF00873">
    <property type="entry name" value="ACR_tran"/>
    <property type="match status" value="1"/>
</dbReference>
<dbReference type="Proteomes" id="UP001153404">
    <property type="component" value="Unassembled WGS sequence"/>
</dbReference>
<comment type="caution">
    <text evidence="2">The sequence shown here is derived from an EMBL/GenBank/DDBJ whole genome shotgun (WGS) entry which is preliminary data.</text>
</comment>
<dbReference type="PANTHER" id="PTHR32063">
    <property type="match status" value="1"/>
</dbReference>
<keyword evidence="1" id="KW-1133">Transmembrane helix</keyword>
<keyword evidence="3" id="KW-1185">Reference proteome</keyword>
<feature type="transmembrane region" description="Helical" evidence="1">
    <location>
        <begin position="176"/>
        <end position="195"/>
    </location>
</feature>
<dbReference type="PANTHER" id="PTHR32063:SF0">
    <property type="entry name" value="SWARMING MOTILITY PROTEIN SWRC"/>
    <property type="match status" value="1"/>
</dbReference>
<dbReference type="RefSeq" id="WP_277537461.1">
    <property type="nucleotide sequence ID" value="NZ_JAPDIA010000008.1"/>
</dbReference>
<gene>
    <name evidence="2" type="ORF">OMP40_32500</name>
</gene>
<sequence>MLTASQQAFTLMAANTNLKNLSSTASQLQNEYTLTLSQEARQKGISPALVYQQAKDRLQPMSAGSLNIDGRVYEATIHYDRIISGKDDLLGMKLATPDGPMTLGDIADATAATVPASIQHQDGKTAVRLAATVDGEGVGQATAALKKDLAALSLPAGVSWEVGGGQKLMQDGFRDLGTAMALAVALVFVVLFLTFGGFLTPIVILSSLLFVPFGSLGALYLTGETLSMSGMIGMLMLIGIVVTNAVVLLERIEANRRSGIALGEAVMEACSVRLRPIVMTALATVCALIPLALSHSGSGLISKGLAISVIGGLTTTTLLTLVFIPVLYSMLGRWRRL</sequence>
<dbReference type="Gene3D" id="3.30.70.1440">
    <property type="entry name" value="Multidrug efflux transporter AcrB pore domain"/>
    <property type="match status" value="1"/>
</dbReference>
<feature type="transmembrane region" description="Helical" evidence="1">
    <location>
        <begin position="277"/>
        <end position="293"/>
    </location>
</feature>
<dbReference type="EMBL" id="JAPDIA010000008">
    <property type="protein sequence ID" value="MDG0813487.1"/>
    <property type="molecule type" value="Genomic_DNA"/>
</dbReference>
<feature type="transmembrane region" description="Helical" evidence="1">
    <location>
        <begin position="202"/>
        <end position="222"/>
    </location>
</feature>
<protein>
    <submittedName>
        <fullName evidence="2">Efflux RND transporter permease subunit</fullName>
    </submittedName>
</protein>
<keyword evidence="1" id="KW-0472">Membrane</keyword>
<reference evidence="2" key="1">
    <citation type="submission" date="2022-10" db="EMBL/GenBank/DDBJ databases">
        <title>Comparative genomic analysis of Cohnella hashimotonis sp. nov., isolated from the International Space Station.</title>
        <authorList>
            <person name="Simpson A."/>
            <person name="Venkateswaran K."/>
        </authorList>
    </citation>
    <scope>NUCLEOTIDE SEQUENCE</scope>
    <source>
        <strain evidence="2">DSM 28161</strain>
    </source>
</reference>
<evidence type="ECO:0000313" key="3">
    <source>
        <dbReference type="Proteomes" id="UP001153404"/>
    </source>
</evidence>
<proteinExistence type="predicted"/>
<dbReference type="InterPro" id="IPR001036">
    <property type="entry name" value="Acrflvin-R"/>
</dbReference>
<dbReference type="Gene3D" id="3.30.2090.10">
    <property type="entry name" value="Multidrug efflux transporter AcrB TolC docking domain, DN and DC subdomains"/>
    <property type="match status" value="1"/>
</dbReference>
<evidence type="ECO:0000313" key="2">
    <source>
        <dbReference type="EMBL" id="MDG0813487.1"/>
    </source>
</evidence>
<organism evidence="2 3">
    <name type="scientific">Cohnella rhizosphaerae</name>
    <dbReference type="NCBI Taxonomy" id="1457232"/>
    <lineage>
        <taxon>Bacteria</taxon>
        <taxon>Bacillati</taxon>
        <taxon>Bacillota</taxon>
        <taxon>Bacilli</taxon>
        <taxon>Bacillales</taxon>
        <taxon>Paenibacillaceae</taxon>
        <taxon>Cohnella</taxon>
    </lineage>
</organism>
<dbReference type="AlphaFoldDB" id="A0A9X4L4U0"/>
<keyword evidence="1" id="KW-0812">Transmembrane</keyword>
<accession>A0A9X4L4U0</accession>